<keyword evidence="9" id="KW-0863">Zinc-finger</keyword>
<comment type="pathway">
    <text evidence="4">Protein modification; protein ubiquitination.</text>
</comment>
<evidence type="ECO:0000256" key="2">
    <source>
        <dbReference type="ARBA" id="ARBA00001947"/>
    </source>
</evidence>
<keyword evidence="6" id="KW-0808">Transferase</keyword>
<dbReference type="GO" id="GO:0008270">
    <property type="term" value="F:zinc ion binding"/>
    <property type="evidence" value="ECO:0007669"/>
    <property type="project" value="UniProtKB-KW"/>
</dbReference>
<proteinExistence type="predicted"/>
<gene>
    <name evidence="15" type="ORF">URODEC1_LOCUS55019</name>
</gene>
<feature type="region of interest" description="Disordered" evidence="13">
    <location>
        <begin position="1"/>
        <end position="32"/>
    </location>
</feature>
<dbReference type="InterPro" id="IPR044066">
    <property type="entry name" value="TRIAD_supradom"/>
</dbReference>
<dbReference type="AlphaFoldDB" id="A0ABC9AIB2"/>
<name>A0ABC9AIB2_9POAL</name>
<dbReference type="Pfam" id="PF01485">
    <property type="entry name" value="IBR"/>
    <property type="match status" value="1"/>
</dbReference>
<protein>
    <recommendedName>
        <fullName evidence="5">RBR-type E3 ubiquitin transferase</fullName>
        <ecNumber evidence="5">2.3.2.31</ecNumber>
    </recommendedName>
</protein>
<dbReference type="EC" id="2.3.2.31" evidence="5"/>
<dbReference type="SUPFAM" id="SSF57850">
    <property type="entry name" value="RING/U-box"/>
    <property type="match status" value="2"/>
</dbReference>
<evidence type="ECO:0000256" key="8">
    <source>
        <dbReference type="ARBA" id="ARBA00022737"/>
    </source>
</evidence>
<evidence type="ECO:0000259" key="14">
    <source>
        <dbReference type="PROSITE" id="PS51873"/>
    </source>
</evidence>
<keyword evidence="12" id="KW-0175">Coiled coil</keyword>
<evidence type="ECO:0000256" key="12">
    <source>
        <dbReference type="SAM" id="Coils"/>
    </source>
</evidence>
<sequence>MASGGETSSNNNRRKRDDDDDGETSCGKRSLLSDDDDYMYEYDDDESGGEYCDHYGISDAEEEVAPVEEKKPYVILTEEVVRKQQADNTAKVAEVLSIPPAFAAFLLRRYKWDPTNLQEDWFSDDRRVRAAAGLPPADGGAATPVATALSTSPLICNICFDTFPAGRTRSAACLTHFYCEECWRGYIDAAIGDGAHCLSLRCPDPSCPAAVVGDLIAAVADAGDRDRYARFAFRSYVEENGGRIKWCPGRRCARAVEFVDIAGDDATTENQGCNHMRCVCGHHFCWLCFKPAGTQDHYACDDVYRPRHGSEAAGRGKAAVESKAEATARRARSSLDRYLVHYERWAGNLKSLQKAKQDMEELERSELEGMAKVVGRPVTELDFMKEAYKQVVYGRRVLRWAHAYGYYLDPETDGTKRQLFDFLQGQANQSLETLHEAAELEKKDIFWAEGDAVDIARRYKEYKQKMLPLTAATKNFMANLVKAFETDLPEVGTMNF</sequence>
<evidence type="ECO:0000256" key="10">
    <source>
        <dbReference type="ARBA" id="ARBA00022786"/>
    </source>
</evidence>
<evidence type="ECO:0000256" key="5">
    <source>
        <dbReference type="ARBA" id="ARBA00012251"/>
    </source>
</evidence>
<comment type="catalytic activity">
    <reaction evidence="1">
        <text>[E2 ubiquitin-conjugating enzyme]-S-ubiquitinyl-L-cysteine + [acceptor protein]-L-lysine = [E2 ubiquitin-conjugating enzyme]-L-cysteine + [acceptor protein]-N(6)-ubiquitinyl-L-lysine.</text>
        <dbReference type="EC" id="2.3.2.31"/>
    </reaction>
</comment>
<dbReference type="InterPro" id="IPR031127">
    <property type="entry name" value="E3_UB_ligase_RBR"/>
</dbReference>
<evidence type="ECO:0000256" key="13">
    <source>
        <dbReference type="SAM" id="MobiDB-lite"/>
    </source>
</evidence>
<dbReference type="EMBL" id="OZ075131">
    <property type="protein sequence ID" value="CAL4978911.1"/>
    <property type="molecule type" value="Genomic_DNA"/>
</dbReference>
<keyword evidence="8" id="KW-0677">Repeat</keyword>
<accession>A0ABC9AIB2</accession>
<evidence type="ECO:0000256" key="1">
    <source>
        <dbReference type="ARBA" id="ARBA00001798"/>
    </source>
</evidence>
<dbReference type="Gene3D" id="1.20.120.1750">
    <property type="match status" value="1"/>
</dbReference>
<keyword evidence="10" id="KW-0833">Ubl conjugation pathway</keyword>
<feature type="coiled-coil region" evidence="12">
    <location>
        <begin position="342"/>
        <end position="372"/>
    </location>
</feature>
<evidence type="ECO:0000256" key="6">
    <source>
        <dbReference type="ARBA" id="ARBA00022679"/>
    </source>
</evidence>
<evidence type="ECO:0000256" key="4">
    <source>
        <dbReference type="ARBA" id="ARBA00004906"/>
    </source>
</evidence>
<dbReference type="Proteomes" id="UP001497457">
    <property type="component" value="Chromosome 21rd"/>
</dbReference>
<evidence type="ECO:0000256" key="11">
    <source>
        <dbReference type="ARBA" id="ARBA00022833"/>
    </source>
</evidence>
<dbReference type="PANTHER" id="PTHR11685">
    <property type="entry name" value="RBR FAMILY RING FINGER AND IBR DOMAIN-CONTAINING"/>
    <property type="match status" value="1"/>
</dbReference>
<comment type="function">
    <text evidence="3">Might act as an E3 ubiquitin-protein ligase, or as part of E3 complex, which accepts ubiquitin from specific E2 ubiquitin-conjugating enzymes and then transfers it to substrates.</text>
</comment>
<keyword evidence="7" id="KW-0479">Metal-binding</keyword>
<comment type="cofactor">
    <cofactor evidence="2">
        <name>Zn(2+)</name>
        <dbReference type="ChEBI" id="CHEBI:29105"/>
    </cofactor>
</comment>
<feature type="domain" description="RING-type" evidence="14">
    <location>
        <begin position="152"/>
        <end position="408"/>
    </location>
</feature>
<reference evidence="15" key="1">
    <citation type="submission" date="2024-10" db="EMBL/GenBank/DDBJ databases">
        <authorList>
            <person name="Ryan C."/>
        </authorList>
    </citation>
    <scope>NUCLEOTIDE SEQUENCE [LARGE SCALE GENOMIC DNA]</scope>
</reference>
<dbReference type="Pfam" id="PF21235">
    <property type="entry name" value="UBA_ARI1"/>
    <property type="match status" value="1"/>
</dbReference>
<dbReference type="InterPro" id="IPR048962">
    <property type="entry name" value="ARIH1-like_UBL"/>
</dbReference>
<evidence type="ECO:0000256" key="9">
    <source>
        <dbReference type="ARBA" id="ARBA00022771"/>
    </source>
</evidence>
<dbReference type="PROSITE" id="PS51873">
    <property type="entry name" value="TRIAD"/>
    <property type="match status" value="1"/>
</dbReference>
<keyword evidence="16" id="KW-1185">Reference proteome</keyword>
<evidence type="ECO:0000313" key="16">
    <source>
        <dbReference type="Proteomes" id="UP001497457"/>
    </source>
</evidence>
<dbReference type="FunFam" id="3.30.40.10:FF:000019">
    <property type="entry name" value="RBR-type E3 ubiquitin transferase"/>
    <property type="match status" value="1"/>
</dbReference>
<evidence type="ECO:0000313" key="15">
    <source>
        <dbReference type="EMBL" id="CAL4978911.1"/>
    </source>
</evidence>
<organism evidence="15 16">
    <name type="scientific">Urochloa decumbens</name>
    <dbReference type="NCBI Taxonomy" id="240449"/>
    <lineage>
        <taxon>Eukaryota</taxon>
        <taxon>Viridiplantae</taxon>
        <taxon>Streptophyta</taxon>
        <taxon>Embryophyta</taxon>
        <taxon>Tracheophyta</taxon>
        <taxon>Spermatophyta</taxon>
        <taxon>Magnoliopsida</taxon>
        <taxon>Liliopsida</taxon>
        <taxon>Poales</taxon>
        <taxon>Poaceae</taxon>
        <taxon>PACMAD clade</taxon>
        <taxon>Panicoideae</taxon>
        <taxon>Panicodae</taxon>
        <taxon>Paniceae</taxon>
        <taxon>Melinidinae</taxon>
        <taxon>Urochloa</taxon>
    </lineage>
</organism>
<dbReference type="GO" id="GO:0061630">
    <property type="term" value="F:ubiquitin protein ligase activity"/>
    <property type="evidence" value="ECO:0007669"/>
    <property type="project" value="UniProtKB-EC"/>
</dbReference>
<evidence type="ECO:0000256" key="7">
    <source>
        <dbReference type="ARBA" id="ARBA00022723"/>
    </source>
</evidence>
<evidence type="ECO:0000256" key="3">
    <source>
        <dbReference type="ARBA" id="ARBA00003976"/>
    </source>
</evidence>
<dbReference type="SMART" id="SM00647">
    <property type="entry name" value="IBR"/>
    <property type="match status" value="1"/>
</dbReference>
<keyword evidence="11" id="KW-0862">Zinc</keyword>
<dbReference type="InterPro" id="IPR002867">
    <property type="entry name" value="IBR_dom"/>
</dbReference>